<dbReference type="PANTHER" id="PTHR43790:SF9">
    <property type="entry name" value="GALACTOFURANOSE TRANSPORTER ATP-BINDING PROTEIN YTFR"/>
    <property type="match status" value="1"/>
</dbReference>
<dbReference type="Proteomes" id="UP000075787">
    <property type="component" value="Unassembled WGS sequence"/>
</dbReference>
<keyword evidence="5" id="KW-0677">Repeat</keyword>
<keyword evidence="2" id="KW-0813">Transport</keyword>
<keyword evidence="3" id="KW-1003">Cell membrane</keyword>
<gene>
    <name evidence="11" type="ORF">AUP44_15320</name>
</gene>
<dbReference type="PANTHER" id="PTHR43790">
    <property type="entry name" value="CARBOHYDRATE TRANSPORT ATP-BINDING PROTEIN MG119-RELATED"/>
    <property type="match status" value="1"/>
</dbReference>
<dbReference type="SMART" id="SM00382">
    <property type="entry name" value="AAA"/>
    <property type="match status" value="2"/>
</dbReference>
<keyword evidence="8" id="KW-1278">Translocase</keyword>
<keyword evidence="6" id="KW-0547">Nucleotide-binding</keyword>
<evidence type="ECO:0000256" key="5">
    <source>
        <dbReference type="ARBA" id="ARBA00022737"/>
    </source>
</evidence>
<evidence type="ECO:0000256" key="9">
    <source>
        <dbReference type="ARBA" id="ARBA00023136"/>
    </source>
</evidence>
<evidence type="ECO:0000256" key="6">
    <source>
        <dbReference type="ARBA" id="ARBA00022741"/>
    </source>
</evidence>
<name>A0A162JUE8_9PROT</name>
<comment type="caution">
    <text evidence="11">The sequence shown here is derived from an EMBL/GenBank/DDBJ whole genome shotgun (WGS) entry which is preliminary data.</text>
</comment>
<dbReference type="FunFam" id="3.40.50.300:FF:000127">
    <property type="entry name" value="Ribose import ATP-binding protein RbsA"/>
    <property type="match status" value="1"/>
</dbReference>
<dbReference type="CDD" id="cd03216">
    <property type="entry name" value="ABC_Carb_Monos_I"/>
    <property type="match status" value="1"/>
</dbReference>
<dbReference type="GO" id="GO:0005886">
    <property type="term" value="C:plasma membrane"/>
    <property type="evidence" value="ECO:0007669"/>
    <property type="project" value="UniProtKB-SubCell"/>
</dbReference>
<keyword evidence="9" id="KW-0472">Membrane</keyword>
<dbReference type="Pfam" id="PF00005">
    <property type="entry name" value="ABC_tran"/>
    <property type="match status" value="2"/>
</dbReference>
<evidence type="ECO:0000256" key="3">
    <source>
        <dbReference type="ARBA" id="ARBA00022475"/>
    </source>
</evidence>
<evidence type="ECO:0000259" key="10">
    <source>
        <dbReference type="PROSITE" id="PS50893"/>
    </source>
</evidence>
<evidence type="ECO:0000256" key="7">
    <source>
        <dbReference type="ARBA" id="ARBA00022840"/>
    </source>
</evidence>
<keyword evidence="7 11" id="KW-0067">ATP-binding</keyword>
<dbReference type="GO" id="GO:0005524">
    <property type="term" value="F:ATP binding"/>
    <property type="evidence" value="ECO:0007669"/>
    <property type="project" value="UniProtKB-KW"/>
</dbReference>
<dbReference type="Gene3D" id="3.40.50.300">
    <property type="entry name" value="P-loop containing nucleotide triphosphate hydrolases"/>
    <property type="match status" value="2"/>
</dbReference>
<feature type="domain" description="ABC transporter" evidence="10">
    <location>
        <begin position="274"/>
        <end position="518"/>
    </location>
</feature>
<dbReference type="InterPro" id="IPR027417">
    <property type="entry name" value="P-loop_NTPase"/>
</dbReference>
<dbReference type="PROSITE" id="PS00211">
    <property type="entry name" value="ABC_TRANSPORTER_1"/>
    <property type="match status" value="2"/>
</dbReference>
<dbReference type="InterPro" id="IPR017871">
    <property type="entry name" value="ABC_transporter-like_CS"/>
</dbReference>
<dbReference type="GO" id="GO:0016887">
    <property type="term" value="F:ATP hydrolysis activity"/>
    <property type="evidence" value="ECO:0007669"/>
    <property type="project" value="InterPro"/>
</dbReference>
<evidence type="ECO:0000256" key="8">
    <source>
        <dbReference type="ARBA" id="ARBA00022967"/>
    </source>
</evidence>
<dbReference type="EMBL" id="LPZR01000213">
    <property type="protein sequence ID" value="KYO49901.1"/>
    <property type="molecule type" value="Genomic_DNA"/>
</dbReference>
<evidence type="ECO:0000313" key="11">
    <source>
        <dbReference type="EMBL" id="KYO49901.1"/>
    </source>
</evidence>
<feature type="domain" description="ABC transporter" evidence="10">
    <location>
        <begin position="23"/>
        <end position="258"/>
    </location>
</feature>
<dbReference type="GeneID" id="97240489"/>
<protein>
    <submittedName>
        <fullName evidence="11">Sugar ABC transporter ATP-binding protein</fullName>
    </submittedName>
</protein>
<dbReference type="InterPro" id="IPR003593">
    <property type="entry name" value="AAA+_ATPase"/>
</dbReference>
<dbReference type="InterPro" id="IPR050107">
    <property type="entry name" value="ABC_carbohydrate_import_ATPase"/>
</dbReference>
<keyword evidence="4" id="KW-0762">Sugar transport</keyword>
<dbReference type="InterPro" id="IPR003439">
    <property type="entry name" value="ABC_transporter-like_ATP-bd"/>
</dbReference>
<reference evidence="11 12" key="1">
    <citation type="submission" date="2015-12" db="EMBL/GenBank/DDBJ databases">
        <title>Genome sequence of Tistrella mobilis MCCC 1A02139.</title>
        <authorList>
            <person name="Lu L."/>
            <person name="Lai Q."/>
            <person name="Shao Z."/>
            <person name="Qian P."/>
        </authorList>
    </citation>
    <scope>NUCLEOTIDE SEQUENCE [LARGE SCALE GENOMIC DNA]</scope>
    <source>
        <strain evidence="11 12">MCCC 1A02139</strain>
    </source>
</reference>
<dbReference type="SUPFAM" id="SSF52540">
    <property type="entry name" value="P-loop containing nucleoside triphosphate hydrolases"/>
    <property type="match status" value="2"/>
</dbReference>
<evidence type="ECO:0000256" key="4">
    <source>
        <dbReference type="ARBA" id="ARBA00022597"/>
    </source>
</evidence>
<evidence type="ECO:0000256" key="1">
    <source>
        <dbReference type="ARBA" id="ARBA00004202"/>
    </source>
</evidence>
<dbReference type="CDD" id="cd03215">
    <property type="entry name" value="ABC_Carb_Monos_II"/>
    <property type="match status" value="1"/>
</dbReference>
<accession>A0A162JUE8</accession>
<dbReference type="AlphaFoldDB" id="A0A162JUE8"/>
<sequence length="536" mass="56892">MTRPAEPPLTAPPGAERAPESVLRLSGITKRFGALTANDAIDLDLRRGEILALLGENGAGKTTLMSILFGHYVADEGRIEVFGHPLPTGSPKAAIAAGLGMVHQHFTLAENLSVLDNVTIGTEPLWKPGRDRAGARRRIAELGQRFGLTVDPDARVGALSVGERQKVEILKALYRDARILILDEPTAVLTPQESERLFVTLRAMVAEGLSIIFISHKLPEVMAVSDRVAVLRAGRMIDQRPAAGLDRAMLAELMVGRKVAGPRHTAATPGAPALVFDRVSATGAGGKPKLHEVSLTVHAGEIVGIAGVSGNGQSLLADLAAGMARVEAGRLTILDHETRRPDPAAMVRLGVGRIPEDRHAEGLVGDMNVWENVIAERRNRPAFSRWGFLRRSKARAHAADLVRDFEVRCPSVDATVRQLSGGNMQKLILGRALALHPGLILANQPTRGLDIGAVAYVHQRLLEARDGGAAILLISEDLDEILALSDRVAVIHAGHLTPARPRAEVTVSGLGLLMAGAGDPDAGTSHPTTPEAAHAS</sequence>
<dbReference type="RefSeq" id="WP_062769355.1">
    <property type="nucleotide sequence ID" value="NZ_CP121045.1"/>
</dbReference>
<evidence type="ECO:0000313" key="12">
    <source>
        <dbReference type="Proteomes" id="UP000075787"/>
    </source>
</evidence>
<dbReference type="PROSITE" id="PS50893">
    <property type="entry name" value="ABC_TRANSPORTER_2"/>
    <property type="match status" value="2"/>
</dbReference>
<organism evidence="11 12">
    <name type="scientific">Tistrella mobilis</name>
    <dbReference type="NCBI Taxonomy" id="171437"/>
    <lineage>
        <taxon>Bacteria</taxon>
        <taxon>Pseudomonadati</taxon>
        <taxon>Pseudomonadota</taxon>
        <taxon>Alphaproteobacteria</taxon>
        <taxon>Geminicoccales</taxon>
        <taxon>Geminicoccaceae</taxon>
        <taxon>Tistrella</taxon>
    </lineage>
</organism>
<evidence type="ECO:0000256" key="2">
    <source>
        <dbReference type="ARBA" id="ARBA00022448"/>
    </source>
</evidence>
<proteinExistence type="predicted"/>
<comment type="subcellular location">
    <subcellularLocation>
        <location evidence="1">Cell membrane</location>
        <topology evidence="1">Peripheral membrane protein</topology>
    </subcellularLocation>
</comment>